<keyword evidence="3" id="KW-0997">Cell inner membrane</keyword>
<keyword evidence="5 7" id="KW-1133">Transmembrane helix</keyword>
<evidence type="ECO:0000256" key="5">
    <source>
        <dbReference type="ARBA" id="ARBA00022989"/>
    </source>
</evidence>
<name>A0A5R8KJ94_9BACT</name>
<dbReference type="Proteomes" id="UP000306196">
    <property type="component" value="Unassembled WGS sequence"/>
</dbReference>
<gene>
    <name evidence="9" type="primary">pqiB</name>
    <name evidence="9" type="ORF">FEM03_03290</name>
</gene>
<protein>
    <submittedName>
        <fullName evidence="9">Intermembrane transport protein PqiB</fullName>
    </submittedName>
</protein>
<comment type="subcellular location">
    <subcellularLocation>
        <location evidence="1">Cell inner membrane</location>
    </subcellularLocation>
</comment>
<evidence type="ECO:0000313" key="9">
    <source>
        <dbReference type="EMBL" id="TLD72396.1"/>
    </source>
</evidence>
<accession>A0A5R8KJ94</accession>
<feature type="domain" description="Mce/MlaD" evidence="8">
    <location>
        <begin position="300"/>
        <end position="391"/>
    </location>
</feature>
<dbReference type="EMBL" id="VAUV01000002">
    <property type="protein sequence ID" value="TLD72396.1"/>
    <property type="molecule type" value="Genomic_DNA"/>
</dbReference>
<evidence type="ECO:0000256" key="6">
    <source>
        <dbReference type="ARBA" id="ARBA00023136"/>
    </source>
</evidence>
<reference evidence="9 10" key="1">
    <citation type="submission" date="2019-05" db="EMBL/GenBank/DDBJ databases">
        <title>Verrucobacter flavum gen. nov., sp. nov. a new member of the family Verrucomicrobiaceae.</title>
        <authorList>
            <person name="Szuroczki S."/>
            <person name="Abbaszade G."/>
            <person name="Szabo A."/>
            <person name="Felfoldi T."/>
            <person name="Schumann P."/>
            <person name="Boka K."/>
            <person name="Keki Z."/>
            <person name="Toumi M."/>
            <person name="Toth E."/>
        </authorList>
    </citation>
    <scope>NUCLEOTIDE SEQUENCE [LARGE SCALE GENOMIC DNA]</scope>
    <source>
        <strain evidence="9 10">MG-N-17</strain>
    </source>
</reference>
<evidence type="ECO:0000256" key="2">
    <source>
        <dbReference type="ARBA" id="ARBA00022475"/>
    </source>
</evidence>
<dbReference type="RefSeq" id="WP_138084752.1">
    <property type="nucleotide sequence ID" value="NZ_VAUV01000002.1"/>
</dbReference>
<dbReference type="GO" id="GO:0005886">
    <property type="term" value="C:plasma membrane"/>
    <property type="evidence" value="ECO:0007669"/>
    <property type="project" value="UniProtKB-SubCell"/>
</dbReference>
<evidence type="ECO:0000256" key="3">
    <source>
        <dbReference type="ARBA" id="ARBA00022519"/>
    </source>
</evidence>
<evidence type="ECO:0000256" key="1">
    <source>
        <dbReference type="ARBA" id="ARBA00004533"/>
    </source>
</evidence>
<evidence type="ECO:0000259" key="8">
    <source>
        <dbReference type="Pfam" id="PF02470"/>
    </source>
</evidence>
<keyword evidence="4 7" id="KW-0812">Transmembrane</keyword>
<proteinExistence type="predicted"/>
<keyword evidence="2" id="KW-1003">Cell membrane</keyword>
<feature type="transmembrane region" description="Helical" evidence="7">
    <location>
        <begin position="24"/>
        <end position="43"/>
    </location>
</feature>
<keyword evidence="6 7" id="KW-0472">Membrane</keyword>
<feature type="domain" description="Mce/MlaD" evidence="8">
    <location>
        <begin position="52"/>
        <end position="141"/>
    </location>
</feature>
<dbReference type="AlphaFoldDB" id="A0A5R8KJ94"/>
<organism evidence="9 10">
    <name type="scientific">Phragmitibacter flavus</name>
    <dbReference type="NCBI Taxonomy" id="2576071"/>
    <lineage>
        <taxon>Bacteria</taxon>
        <taxon>Pseudomonadati</taxon>
        <taxon>Verrucomicrobiota</taxon>
        <taxon>Verrucomicrobiia</taxon>
        <taxon>Verrucomicrobiales</taxon>
        <taxon>Verrucomicrobiaceae</taxon>
        <taxon>Phragmitibacter</taxon>
    </lineage>
</organism>
<sequence>MSDPASNSTTTSEPRATIKRSRRWSTVWIVPFVALALGAWLVWEHYRSLGPLVYVRFETADSIVSGKTDVRARSVSIGMVEAVTLAKDLQSVIVAIRMQPDSEELLREGSRFWVVKPRISAADVSGLGTIITGAYIELDPGDGREDVHHFDGLEKPPITSSSVPGLRLVLEADNPGSLNVGSPIYYKGFEVGRVEQRSFDIKSRRTNFDIFIGDPYAELVHEGTAFWNSSGVDISAGADGFRVRTPSFQAMLSGGATFAVPPGAVVGKEATNGTVFTLFPDEEATRKATFVADRRCLLFFDQSVRGLQNDAPVEFRGIPLGRVVDISFDYAPTGEKRVPVLIEVDPSVLRNPSQKAANEKIDLAEAVSQGLRAKLGTASLLTGALYIDIDFVEDAPPATMGKVGEYEVFPTHSSGLVQLEAKVNAILTKIEALPIEDTLNKFGDTAESLTATTTDARAALAEINKLLSREETQNLTAELDATLNQVRASVSSLGPSGAIQGDLHRTLDELRAALRAFKTLSNTIDDKPNSLIFGRDNKGGDPVPRSRR</sequence>
<dbReference type="PANTHER" id="PTHR30462:SF2">
    <property type="entry name" value="INTERMEMBRANE TRANSPORT PROTEIN PQIB"/>
    <property type="match status" value="1"/>
</dbReference>
<dbReference type="Pfam" id="PF02470">
    <property type="entry name" value="MlaD"/>
    <property type="match status" value="3"/>
</dbReference>
<dbReference type="InterPro" id="IPR051800">
    <property type="entry name" value="PqiA-PqiB_transport"/>
</dbReference>
<dbReference type="PANTHER" id="PTHR30462">
    <property type="entry name" value="INTERMEMBRANE TRANSPORT PROTEIN PQIB-RELATED"/>
    <property type="match status" value="1"/>
</dbReference>
<feature type="domain" description="Mce/MlaD" evidence="8">
    <location>
        <begin position="165"/>
        <end position="223"/>
    </location>
</feature>
<evidence type="ECO:0000256" key="7">
    <source>
        <dbReference type="SAM" id="Phobius"/>
    </source>
</evidence>
<keyword evidence="10" id="KW-1185">Reference proteome</keyword>
<evidence type="ECO:0000313" key="10">
    <source>
        <dbReference type="Proteomes" id="UP000306196"/>
    </source>
</evidence>
<dbReference type="OrthoDB" id="9806984at2"/>
<dbReference type="NCBIfam" id="NF008070">
    <property type="entry name" value="PRK10807.1"/>
    <property type="match status" value="1"/>
</dbReference>
<dbReference type="InterPro" id="IPR003399">
    <property type="entry name" value="Mce/MlaD"/>
</dbReference>
<comment type="caution">
    <text evidence="9">The sequence shown here is derived from an EMBL/GenBank/DDBJ whole genome shotgun (WGS) entry which is preliminary data.</text>
</comment>
<evidence type="ECO:0000256" key="4">
    <source>
        <dbReference type="ARBA" id="ARBA00022692"/>
    </source>
</evidence>